<dbReference type="AlphaFoldDB" id="A0A7M7K6P2"/>
<evidence type="ECO:0000256" key="2">
    <source>
        <dbReference type="ARBA" id="ARBA00022737"/>
    </source>
</evidence>
<dbReference type="GO" id="GO:0005737">
    <property type="term" value="C:cytoplasm"/>
    <property type="evidence" value="ECO:0007669"/>
    <property type="project" value="TreeGrafter"/>
</dbReference>
<dbReference type="InParanoid" id="A0A7M7K6P2"/>
<evidence type="ECO:0000259" key="7">
    <source>
        <dbReference type="PROSITE" id="PS50115"/>
    </source>
</evidence>
<feature type="compositionally biased region" description="Low complexity" evidence="6">
    <location>
        <begin position="248"/>
        <end position="298"/>
    </location>
</feature>
<keyword evidence="2" id="KW-0677">Repeat</keyword>
<feature type="compositionally biased region" description="Low complexity" evidence="6">
    <location>
        <begin position="679"/>
        <end position="694"/>
    </location>
</feature>
<dbReference type="SUPFAM" id="SSF57863">
    <property type="entry name" value="ArfGap/RecO-like zinc finger"/>
    <property type="match status" value="1"/>
</dbReference>
<dbReference type="GO" id="GO:0005096">
    <property type="term" value="F:GTPase activator activity"/>
    <property type="evidence" value="ECO:0007669"/>
    <property type="project" value="InterPro"/>
</dbReference>
<dbReference type="GO" id="GO:0016020">
    <property type="term" value="C:membrane"/>
    <property type="evidence" value="ECO:0007669"/>
    <property type="project" value="TreeGrafter"/>
</dbReference>
<dbReference type="RefSeq" id="XP_022661237.1">
    <property type="nucleotide sequence ID" value="XM_022805502.1"/>
</dbReference>
<evidence type="ECO:0000256" key="4">
    <source>
        <dbReference type="ARBA" id="ARBA00022833"/>
    </source>
</evidence>
<feature type="region of interest" description="Disordered" evidence="6">
    <location>
        <begin position="612"/>
        <end position="635"/>
    </location>
</feature>
<name>A0A7M7K6P2_VARDE</name>
<feature type="region of interest" description="Disordered" evidence="6">
    <location>
        <begin position="142"/>
        <end position="190"/>
    </location>
</feature>
<dbReference type="Pfam" id="PF01412">
    <property type="entry name" value="ArfGap"/>
    <property type="match status" value="1"/>
</dbReference>
<feature type="compositionally biased region" description="Polar residues" evidence="6">
    <location>
        <begin position="651"/>
        <end position="678"/>
    </location>
</feature>
<feature type="region of interest" description="Disordered" evidence="6">
    <location>
        <begin position="335"/>
        <end position="357"/>
    </location>
</feature>
<dbReference type="PRINTS" id="PR00405">
    <property type="entry name" value="REVINTRACTNG"/>
</dbReference>
<dbReference type="EnsemblMetazoa" id="XM_022805502">
    <property type="protein sequence ID" value="XP_022661237"/>
    <property type="gene ID" value="LOC111250366"/>
</dbReference>
<dbReference type="PANTHER" id="PTHR46134:SF3">
    <property type="entry name" value="ARFGAP WITH FG REPEATS 1"/>
    <property type="match status" value="1"/>
</dbReference>
<feature type="region of interest" description="Disordered" evidence="6">
    <location>
        <begin position="236"/>
        <end position="305"/>
    </location>
</feature>
<feature type="compositionally biased region" description="Low complexity" evidence="6">
    <location>
        <begin position="513"/>
        <end position="533"/>
    </location>
</feature>
<evidence type="ECO:0000256" key="1">
    <source>
        <dbReference type="ARBA" id="ARBA00022723"/>
    </source>
</evidence>
<reference evidence="8" key="1">
    <citation type="submission" date="2021-01" db="UniProtKB">
        <authorList>
            <consortium name="EnsemblMetazoa"/>
        </authorList>
    </citation>
    <scope>IDENTIFICATION</scope>
</reference>
<feature type="region of interest" description="Disordered" evidence="6">
    <location>
        <begin position="463"/>
        <end position="533"/>
    </location>
</feature>
<dbReference type="KEGG" id="vde:111250366"/>
<evidence type="ECO:0000256" key="5">
    <source>
        <dbReference type="PROSITE-ProRule" id="PRU00288"/>
    </source>
</evidence>
<feature type="region of interest" description="Disordered" evidence="6">
    <location>
        <begin position="651"/>
        <end position="694"/>
    </location>
</feature>
<sequence>MAARSKRSADERRLAHLREIANEGANRNCLECHQRGPTYVDMTIGSFVCTKCCGLLRGLNPPHRTKSITMTSFSDDELDFIKNRGNEFNRYVYLGTYDERSNLEKESLREEHKIREFMVQKYERKRWFVDPDIAQHKMQLDRRQRAAAEQGISLTGGSVSKPSSKPPATFATRSQPVTPAGGELWSPPLTATSTAPAFAAFGTASQQQQTAPANSNTSAFNDDLFAMCKEAIPLPADPFRSSSTSKEQQPQYQFQQRPLRNNNNNNNNSSSNSNNSSSSSSSSNSSSSSSNNNNNNNNKPSTIGIVDPFGQLSTASLSIDPFAASTGLALTAKPQSGSRAVLSPPPSQTHVTPHHLTASAAPAKSSMGDFADFDAAFGAAAANSADMTILAQASSTPLVPLPANAKTAFSGSGATLTHGTAGVGNGSLSKKGLASQNEISKGGAPSADRYAALAELDELLSGQKNDSVSKPNEVVSGVLSSTDPWGNHQPTPATASANPFSPTGATAPSTGGSNNPWGSPAAPAPSPASASSPNPFAIAANSWGTTIPSTSPAGAAQAITFGRITPSNVTTQSYDLAALTTTLAGVQLKNGRMTPTISQWPNNNQQKSLASIALSSGGPPGASTQTSASSNSGRFPTTSWNAASLASTGNSSTVQAGFSQTHQQQLEVAAPTNTVATRSNSTNSSCSGTGSISGSGNCTQGGADWAGFGQLAWSNGTTTSASTGMNAAGGWPNGGAGLTEVWSQMPTSASTPAFNARSHSPVQRIAAPAISKVSAQFLGGVPQSFSVHSAFGAAQWPPNGTPNGTHQTGLPNGRVPSNANPFTPNGSGPLGAARVCSTSNPFL</sequence>
<feature type="compositionally biased region" description="Polar residues" evidence="6">
    <location>
        <begin position="622"/>
        <end position="635"/>
    </location>
</feature>
<dbReference type="GO" id="GO:0008270">
    <property type="term" value="F:zinc ion binding"/>
    <property type="evidence" value="ECO:0007669"/>
    <property type="project" value="UniProtKB-KW"/>
</dbReference>
<evidence type="ECO:0000256" key="3">
    <source>
        <dbReference type="ARBA" id="ARBA00022771"/>
    </source>
</evidence>
<dbReference type="OrthoDB" id="6036at2759"/>
<dbReference type="Proteomes" id="UP000594260">
    <property type="component" value="Unplaced"/>
</dbReference>
<proteinExistence type="predicted"/>
<accession>A0A7M7K6P2</accession>
<dbReference type="InterPro" id="IPR001164">
    <property type="entry name" value="ArfGAP_dom"/>
</dbReference>
<feature type="compositionally biased region" description="Polar residues" evidence="6">
    <location>
        <begin position="801"/>
        <end position="826"/>
    </location>
</feature>
<organism evidence="8 9">
    <name type="scientific">Varroa destructor</name>
    <name type="common">Honeybee mite</name>
    <dbReference type="NCBI Taxonomy" id="109461"/>
    <lineage>
        <taxon>Eukaryota</taxon>
        <taxon>Metazoa</taxon>
        <taxon>Ecdysozoa</taxon>
        <taxon>Arthropoda</taxon>
        <taxon>Chelicerata</taxon>
        <taxon>Arachnida</taxon>
        <taxon>Acari</taxon>
        <taxon>Parasitiformes</taxon>
        <taxon>Mesostigmata</taxon>
        <taxon>Gamasina</taxon>
        <taxon>Dermanyssoidea</taxon>
        <taxon>Varroidae</taxon>
        <taxon>Varroa</taxon>
    </lineage>
</organism>
<dbReference type="PROSITE" id="PS50115">
    <property type="entry name" value="ARFGAP"/>
    <property type="match status" value="1"/>
</dbReference>
<keyword evidence="1" id="KW-0479">Metal-binding</keyword>
<keyword evidence="9" id="KW-1185">Reference proteome</keyword>
<dbReference type="InterPro" id="IPR038508">
    <property type="entry name" value="ArfGAP_dom_sf"/>
</dbReference>
<evidence type="ECO:0000313" key="8">
    <source>
        <dbReference type="EnsemblMetazoa" id="XP_022661237"/>
    </source>
</evidence>
<dbReference type="GeneID" id="111250366"/>
<dbReference type="SMART" id="SM00105">
    <property type="entry name" value="ArfGap"/>
    <property type="match status" value="1"/>
</dbReference>
<dbReference type="InterPro" id="IPR037278">
    <property type="entry name" value="ARFGAP/RecO"/>
</dbReference>
<dbReference type="PANTHER" id="PTHR46134">
    <property type="entry name" value="DRONGO, ISOFORM F"/>
    <property type="match status" value="1"/>
</dbReference>
<dbReference type="InterPro" id="IPR052248">
    <property type="entry name" value="Arf-GAP_FG-repeat_protein"/>
</dbReference>
<keyword evidence="3 5" id="KW-0863">Zinc-finger</keyword>
<dbReference type="CDD" id="cd08838">
    <property type="entry name" value="ArfGap_AGFG"/>
    <property type="match status" value="1"/>
</dbReference>
<evidence type="ECO:0000256" key="6">
    <source>
        <dbReference type="SAM" id="MobiDB-lite"/>
    </source>
</evidence>
<keyword evidence="4" id="KW-0862">Zinc</keyword>
<dbReference type="Gene3D" id="1.10.220.150">
    <property type="entry name" value="Arf GTPase activating protein"/>
    <property type="match status" value="1"/>
</dbReference>
<feature type="domain" description="Arf-GAP" evidence="7">
    <location>
        <begin position="11"/>
        <end position="136"/>
    </location>
</feature>
<feature type="compositionally biased region" description="Polar residues" evidence="6">
    <location>
        <begin position="478"/>
        <end position="512"/>
    </location>
</feature>
<feature type="region of interest" description="Disordered" evidence="6">
    <location>
        <begin position="792"/>
        <end position="833"/>
    </location>
</feature>
<protein>
    <recommendedName>
        <fullName evidence="7">Arf-GAP domain-containing protein</fullName>
    </recommendedName>
</protein>
<evidence type="ECO:0000313" key="9">
    <source>
        <dbReference type="Proteomes" id="UP000594260"/>
    </source>
</evidence>